<evidence type="ECO:0000313" key="2">
    <source>
        <dbReference type="Proteomes" id="UP000824242"/>
    </source>
</evidence>
<dbReference type="AlphaFoldDB" id="A0A9D1AQA0"/>
<comment type="caution">
    <text evidence="1">The sequence shown here is derived from an EMBL/GenBank/DDBJ whole genome shotgun (WGS) entry which is preliminary data.</text>
</comment>
<accession>A0A9D1AQA0</accession>
<organism evidence="1 2">
    <name type="scientific">Candidatus Caccousia avicola</name>
    <dbReference type="NCBI Taxonomy" id="2840721"/>
    <lineage>
        <taxon>Bacteria</taxon>
        <taxon>Bacillati</taxon>
        <taxon>Bacillota</taxon>
        <taxon>Clostridia</taxon>
        <taxon>Eubacteriales</taxon>
        <taxon>Oscillospiraceae</taxon>
        <taxon>Oscillospiraceae incertae sedis</taxon>
        <taxon>Candidatus Caccousia</taxon>
    </lineage>
</organism>
<dbReference type="Proteomes" id="UP000824242">
    <property type="component" value="Unassembled WGS sequence"/>
</dbReference>
<reference evidence="1" key="2">
    <citation type="journal article" date="2021" name="PeerJ">
        <title>Extensive microbial diversity within the chicken gut microbiome revealed by metagenomics and culture.</title>
        <authorList>
            <person name="Gilroy R."/>
            <person name="Ravi A."/>
            <person name="Getino M."/>
            <person name="Pursley I."/>
            <person name="Horton D.L."/>
            <person name="Alikhan N.F."/>
            <person name="Baker D."/>
            <person name="Gharbi K."/>
            <person name="Hall N."/>
            <person name="Watson M."/>
            <person name="Adriaenssens E.M."/>
            <person name="Foster-Nyarko E."/>
            <person name="Jarju S."/>
            <person name="Secka A."/>
            <person name="Antonio M."/>
            <person name="Oren A."/>
            <person name="Chaudhuri R.R."/>
            <person name="La Ragione R."/>
            <person name="Hildebrand F."/>
            <person name="Pallen M.J."/>
        </authorList>
    </citation>
    <scope>NUCLEOTIDE SEQUENCE</scope>
    <source>
        <strain evidence="1">ChiSxjej1B13-7958</strain>
    </source>
</reference>
<protein>
    <submittedName>
        <fullName evidence="1">Uncharacterized protein</fullName>
    </submittedName>
</protein>
<evidence type="ECO:0000313" key="1">
    <source>
        <dbReference type="EMBL" id="HIR48200.1"/>
    </source>
</evidence>
<gene>
    <name evidence="1" type="ORF">IAB89_11205</name>
</gene>
<reference evidence="1" key="1">
    <citation type="submission" date="2020-10" db="EMBL/GenBank/DDBJ databases">
        <authorList>
            <person name="Gilroy R."/>
        </authorList>
    </citation>
    <scope>NUCLEOTIDE SEQUENCE</scope>
    <source>
        <strain evidence="1">ChiSxjej1B13-7958</strain>
    </source>
</reference>
<proteinExistence type="predicted"/>
<name>A0A9D1AQA0_9FIRM</name>
<dbReference type="EMBL" id="DVGZ01000121">
    <property type="protein sequence ID" value="HIR48200.1"/>
    <property type="molecule type" value="Genomic_DNA"/>
</dbReference>
<sequence>MRSAEAIEVGLGSSCCRKATGKTIKQVLKERREEAAREAADGNEIE</sequence>